<proteinExistence type="inferred from homology"/>
<dbReference type="PANTHER" id="PTHR11452">
    <property type="entry name" value="ALPHA-GALACTOSIDASE/ALPHA-N-ACETYLGALACTOSAMINIDASE"/>
    <property type="match status" value="1"/>
</dbReference>
<dbReference type="InterPro" id="IPR008979">
    <property type="entry name" value="Galactose-bd-like_sf"/>
</dbReference>
<name>A0A840F7L8_9SPHN</name>
<dbReference type="RefSeq" id="WP_183983574.1">
    <property type="nucleotide sequence ID" value="NZ_JACIEV010000004.1"/>
</dbReference>
<dbReference type="InterPro" id="IPR013785">
    <property type="entry name" value="Aldolase_TIM"/>
</dbReference>
<dbReference type="SUPFAM" id="SSF49785">
    <property type="entry name" value="Galactose-binding domain-like"/>
    <property type="match status" value="1"/>
</dbReference>
<dbReference type="GO" id="GO:0004557">
    <property type="term" value="F:alpha-galactosidase activity"/>
    <property type="evidence" value="ECO:0007669"/>
    <property type="project" value="UniProtKB-EC"/>
</dbReference>
<evidence type="ECO:0000259" key="7">
    <source>
        <dbReference type="Pfam" id="PF08305"/>
    </source>
</evidence>
<dbReference type="Proteomes" id="UP000529795">
    <property type="component" value="Unassembled WGS sequence"/>
</dbReference>
<dbReference type="Pfam" id="PF17801">
    <property type="entry name" value="Melibiase_C"/>
    <property type="match status" value="1"/>
</dbReference>
<dbReference type="CDD" id="cd14792">
    <property type="entry name" value="GH27"/>
    <property type="match status" value="1"/>
</dbReference>
<dbReference type="InterPro" id="IPR013222">
    <property type="entry name" value="Glyco_hyd_98_carb-bd"/>
</dbReference>
<dbReference type="Pfam" id="PF08305">
    <property type="entry name" value="NPCBM"/>
    <property type="match status" value="1"/>
</dbReference>
<organism evidence="9 10">
    <name type="scientific">Sphingomonas jinjuensis</name>
    <dbReference type="NCBI Taxonomy" id="535907"/>
    <lineage>
        <taxon>Bacteria</taxon>
        <taxon>Pseudomonadati</taxon>
        <taxon>Pseudomonadota</taxon>
        <taxon>Alphaproteobacteria</taxon>
        <taxon>Sphingomonadales</taxon>
        <taxon>Sphingomonadaceae</taxon>
        <taxon>Sphingomonas</taxon>
    </lineage>
</organism>
<feature type="domain" description="Alpha galactosidase C-terminal" evidence="8">
    <location>
        <begin position="376"/>
        <end position="452"/>
    </location>
</feature>
<dbReference type="SUPFAM" id="SSF51011">
    <property type="entry name" value="Glycosyl hydrolase domain"/>
    <property type="match status" value="1"/>
</dbReference>
<sequence length="603" mass="65070">MTGEGTPISIGRRATKAALCVAAAWIAATSPIQAQARSAAATPPMGWNPYNAFDLNYGEAEVMAQADILVSSGLARLGYDHVNVDDGWWLRREGNTIRVRTGIYPSAALPDGSTSLRPFVDRLHAMGLKAGIYTDIGRNSCSQRWRPHTPNLPQGTVIEREIGTYGHHAQDAALLFATWGFDFIKVDACGVADYGADVAEVKDGTYRAFPPLIVRERPVASDARALARQYASFAEAVRRAAPGRTPLISICAWGQADVNDWAQHYGHLSRTSFDIAPTWDAMLFNFDSAASRALFAGPGHWNDPDMLEVGNGAFDTHHLTEARTHMSLWAILAAPLILGNDLRRMTPEIAAIIGNRDVIAIDQDAAGNQGVVVSQDDDAQILAKALSTPGRKAVAIVNRGTRSLDLTVPLADLGLSPTALTMSRDVWTKRSARVRGGRIAVTLAPHETTLLLVDGRPLLAGVDQPADLPARFDVADEGYKAPDRTPAHQWVLARIGYRPYGEPLMLDGRQDHAGLGVAAGSRVGIDLGGRYARLTVDPRMLAQTRGRFVIRGDGKTLVHGRASPRGNAVTLDVRGVRRIELIAPPATGGTTSFAWHRLRLTRA</sequence>
<dbReference type="GO" id="GO:0005975">
    <property type="term" value="P:carbohydrate metabolic process"/>
    <property type="evidence" value="ECO:0007669"/>
    <property type="project" value="InterPro"/>
</dbReference>
<reference evidence="9 10" key="1">
    <citation type="submission" date="2020-08" db="EMBL/GenBank/DDBJ databases">
        <title>Genomic Encyclopedia of Type Strains, Phase IV (KMG-IV): sequencing the most valuable type-strain genomes for metagenomic binning, comparative biology and taxonomic classification.</title>
        <authorList>
            <person name="Goeker M."/>
        </authorList>
    </citation>
    <scope>NUCLEOTIDE SEQUENCE [LARGE SCALE GENOMIC DNA]</scope>
    <source>
        <strain evidence="9 10">YC6723</strain>
    </source>
</reference>
<gene>
    <name evidence="9" type="ORF">GGQ80_001625</name>
</gene>
<keyword evidence="2 6" id="KW-0732">Signal</keyword>
<dbReference type="PANTHER" id="PTHR11452:SF75">
    <property type="entry name" value="ALPHA-GALACTOSIDASE MEL1"/>
    <property type="match status" value="1"/>
</dbReference>
<keyword evidence="4 5" id="KW-0326">Glycosidase</keyword>
<dbReference type="InterPro" id="IPR041233">
    <property type="entry name" value="Melibiase_C"/>
</dbReference>
<evidence type="ECO:0000313" key="10">
    <source>
        <dbReference type="Proteomes" id="UP000529795"/>
    </source>
</evidence>
<dbReference type="Gene3D" id="2.60.120.1060">
    <property type="entry name" value="NPCBM/NEW2 domain"/>
    <property type="match status" value="1"/>
</dbReference>
<comment type="similarity">
    <text evidence="1 5">Belongs to the glycosyl hydrolase 27 family.</text>
</comment>
<dbReference type="Gene3D" id="3.20.20.70">
    <property type="entry name" value="Aldolase class I"/>
    <property type="match status" value="1"/>
</dbReference>
<dbReference type="Pfam" id="PF16499">
    <property type="entry name" value="Melibiase_2"/>
    <property type="match status" value="2"/>
</dbReference>
<dbReference type="EMBL" id="JACIEV010000004">
    <property type="protein sequence ID" value="MBB4153719.1"/>
    <property type="molecule type" value="Genomic_DNA"/>
</dbReference>
<accession>A0A840F7L8</accession>
<evidence type="ECO:0000256" key="5">
    <source>
        <dbReference type="RuleBase" id="RU361168"/>
    </source>
</evidence>
<dbReference type="InterPro" id="IPR013780">
    <property type="entry name" value="Glyco_hydro_b"/>
</dbReference>
<evidence type="ECO:0000256" key="1">
    <source>
        <dbReference type="ARBA" id="ARBA00009743"/>
    </source>
</evidence>
<dbReference type="InterPro" id="IPR017853">
    <property type="entry name" value="GH"/>
</dbReference>
<evidence type="ECO:0000313" key="9">
    <source>
        <dbReference type="EMBL" id="MBB4153719.1"/>
    </source>
</evidence>
<comment type="caution">
    <text evidence="9">The sequence shown here is derived from an EMBL/GenBank/DDBJ whole genome shotgun (WGS) entry which is preliminary data.</text>
</comment>
<keyword evidence="5" id="KW-1015">Disulfide bond</keyword>
<evidence type="ECO:0000256" key="3">
    <source>
        <dbReference type="ARBA" id="ARBA00022801"/>
    </source>
</evidence>
<dbReference type="InterPro" id="IPR002241">
    <property type="entry name" value="Glyco_hydro_27"/>
</dbReference>
<evidence type="ECO:0000256" key="2">
    <source>
        <dbReference type="ARBA" id="ARBA00022729"/>
    </source>
</evidence>
<feature type="chain" id="PRO_5032872651" description="Alpha-galactosidase" evidence="6">
    <location>
        <begin position="35"/>
        <end position="603"/>
    </location>
</feature>
<dbReference type="PRINTS" id="PR00740">
    <property type="entry name" value="GLHYDRLASE27"/>
</dbReference>
<protein>
    <recommendedName>
        <fullName evidence="5">Alpha-galactosidase</fullName>
        <ecNumber evidence="5">3.2.1.22</ecNumber>
    </recommendedName>
    <alternativeName>
        <fullName evidence="5">Melibiase</fullName>
    </alternativeName>
</protein>
<feature type="domain" description="Glycosyl hydrolase family 98 putative carbohydrate-binding module" evidence="7">
    <location>
        <begin position="495"/>
        <end position="595"/>
    </location>
</feature>
<evidence type="ECO:0000256" key="4">
    <source>
        <dbReference type="ARBA" id="ARBA00023295"/>
    </source>
</evidence>
<evidence type="ECO:0000256" key="6">
    <source>
        <dbReference type="SAM" id="SignalP"/>
    </source>
</evidence>
<keyword evidence="3 5" id="KW-0378">Hydrolase</keyword>
<dbReference type="InterPro" id="IPR038637">
    <property type="entry name" value="NPCBM_sf"/>
</dbReference>
<evidence type="ECO:0000259" key="8">
    <source>
        <dbReference type="Pfam" id="PF17801"/>
    </source>
</evidence>
<dbReference type="EC" id="3.2.1.22" evidence="5"/>
<keyword evidence="10" id="KW-1185">Reference proteome</keyword>
<comment type="catalytic activity">
    <reaction evidence="5">
        <text>Hydrolysis of terminal, non-reducing alpha-D-galactose residues in alpha-D-galactosides, including galactose oligosaccharides, galactomannans and galactolipids.</text>
        <dbReference type="EC" id="3.2.1.22"/>
    </reaction>
</comment>
<dbReference type="Gene3D" id="2.60.40.1180">
    <property type="entry name" value="Golgi alpha-mannosidase II"/>
    <property type="match status" value="1"/>
</dbReference>
<dbReference type="SUPFAM" id="SSF51445">
    <property type="entry name" value="(Trans)glycosidases"/>
    <property type="match status" value="1"/>
</dbReference>
<dbReference type="AlphaFoldDB" id="A0A840F7L8"/>
<feature type="signal peptide" evidence="6">
    <location>
        <begin position="1"/>
        <end position="34"/>
    </location>
</feature>